<dbReference type="AlphaFoldDB" id="A0A939IHS7"/>
<evidence type="ECO:0000313" key="4">
    <source>
        <dbReference type="Proteomes" id="UP000664545"/>
    </source>
</evidence>
<comment type="caution">
    <text evidence="3">The sequence shown here is derived from an EMBL/GenBank/DDBJ whole genome shotgun (WGS) entry which is preliminary data.</text>
</comment>
<gene>
    <name evidence="3" type="ORF">JYB65_00570</name>
</gene>
<sequence>MDDIFNSNIGIIIDVVLAFIVVFLLGIGYVGYKDYAKNKGSQKTDVNSNHSDDENNNLNI</sequence>
<keyword evidence="2" id="KW-0472">Membrane</keyword>
<keyword evidence="2" id="KW-1133">Transmembrane helix</keyword>
<reference evidence="3" key="1">
    <citation type="submission" date="2021-02" db="EMBL/GenBank/DDBJ databases">
        <title>Abyssanaerobacter marinus gen.nov., sp., nov, anaerobic bacterium isolated from the Onnuri vent field of Indian Ocean and suggestion of Mogibacteriaceae fam. nov., and proposal of reclassification of ambiguous this family's genus member.</title>
        <authorList>
            <person name="Kim Y.J."/>
            <person name="Yang J.-A."/>
        </authorList>
    </citation>
    <scope>NUCLEOTIDE SEQUENCE</scope>
    <source>
        <strain evidence="3">DSM 2634</strain>
    </source>
</reference>
<proteinExistence type="predicted"/>
<protein>
    <submittedName>
        <fullName evidence="3">Uncharacterized protein</fullName>
    </submittedName>
</protein>
<keyword evidence="2" id="KW-0812">Transmembrane</keyword>
<feature type="compositionally biased region" description="Polar residues" evidence="1">
    <location>
        <begin position="39"/>
        <end position="49"/>
    </location>
</feature>
<feature type="transmembrane region" description="Helical" evidence="2">
    <location>
        <begin position="12"/>
        <end position="32"/>
    </location>
</feature>
<evidence type="ECO:0000256" key="2">
    <source>
        <dbReference type="SAM" id="Phobius"/>
    </source>
</evidence>
<evidence type="ECO:0000313" key="3">
    <source>
        <dbReference type="EMBL" id="MBN7771853.1"/>
    </source>
</evidence>
<accession>A0A939IHS7</accession>
<dbReference type="Proteomes" id="UP000664545">
    <property type="component" value="Unassembled WGS sequence"/>
</dbReference>
<feature type="region of interest" description="Disordered" evidence="1">
    <location>
        <begin position="39"/>
        <end position="60"/>
    </location>
</feature>
<name>A0A939IHS7_CLOAM</name>
<organism evidence="3 4">
    <name type="scientific">Clostridium aminobutyricum</name>
    <dbReference type="NCBI Taxonomy" id="33953"/>
    <lineage>
        <taxon>Bacteria</taxon>
        <taxon>Bacillati</taxon>
        <taxon>Bacillota</taxon>
        <taxon>Clostridia</taxon>
        <taxon>Eubacteriales</taxon>
        <taxon>Clostridiaceae</taxon>
        <taxon>Clostridium</taxon>
    </lineage>
</organism>
<dbReference type="RefSeq" id="WP_206580644.1">
    <property type="nucleotide sequence ID" value="NZ_JAFJZZ010000001.1"/>
</dbReference>
<keyword evidence="4" id="KW-1185">Reference proteome</keyword>
<dbReference type="EMBL" id="JAFJZZ010000001">
    <property type="protein sequence ID" value="MBN7771853.1"/>
    <property type="molecule type" value="Genomic_DNA"/>
</dbReference>
<evidence type="ECO:0000256" key="1">
    <source>
        <dbReference type="SAM" id="MobiDB-lite"/>
    </source>
</evidence>